<dbReference type="AlphaFoldDB" id="A0AAX6MEC5"/>
<dbReference type="Proteomes" id="UP001369815">
    <property type="component" value="Unassembled WGS sequence"/>
</dbReference>
<evidence type="ECO:0000313" key="2">
    <source>
        <dbReference type="EMBL" id="KAK6950979.1"/>
    </source>
</evidence>
<feature type="region of interest" description="Disordered" evidence="1">
    <location>
        <begin position="246"/>
        <end position="270"/>
    </location>
</feature>
<organism evidence="2 3">
    <name type="scientific">Daldinia eschscholtzii</name>
    <dbReference type="NCBI Taxonomy" id="292717"/>
    <lineage>
        <taxon>Eukaryota</taxon>
        <taxon>Fungi</taxon>
        <taxon>Dikarya</taxon>
        <taxon>Ascomycota</taxon>
        <taxon>Pezizomycotina</taxon>
        <taxon>Sordariomycetes</taxon>
        <taxon>Xylariomycetidae</taxon>
        <taxon>Xylariales</taxon>
        <taxon>Hypoxylaceae</taxon>
        <taxon>Daldinia</taxon>
    </lineage>
</organism>
<evidence type="ECO:0000313" key="3">
    <source>
        <dbReference type="Proteomes" id="UP001369815"/>
    </source>
</evidence>
<protein>
    <recommendedName>
        <fullName evidence="4">F-box domain-containing protein</fullName>
    </recommendedName>
</protein>
<name>A0AAX6MEC5_9PEZI</name>
<feature type="compositionally biased region" description="Acidic residues" evidence="1">
    <location>
        <begin position="247"/>
        <end position="270"/>
    </location>
</feature>
<evidence type="ECO:0008006" key="4">
    <source>
        <dbReference type="Google" id="ProtNLM"/>
    </source>
</evidence>
<evidence type="ECO:0000256" key="1">
    <source>
        <dbReference type="SAM" id="MobiDB-lite"/>
    </source>
</evidence>
<accession>A0AAX6MEC5</accession>
<keyword evidence="3" id="KW-1185">Reference proteome</keyword>
<comment type="caution">
    <text evidence="2">The sequence shown here is derived from an EMBL/GenBank/DDBJ whole genome shotgun (WGS) entry which is preliminary data.</text>
</comment>
<dbReference type="EMBL" id="JBANMG010000007">
    <property type="protein sequence ID" value="KAK6950979.1"/>
    <property type="molecule type" value="Genomic_DNA"/>
</dbReference>
<sequence>MSMLAMVFPQTLEKPIVLQISETITEKRKKNLANMPGNRSWLLGLPLEIFRMIAEFVIAPHDYFHLMLTCRSFWNRDRDVLSSCIVRDARLLHANVRAGQYSDLRQWPPNYEPIVYWCLRTRQSIDIAIGIIQRYYWVYPDAVTGSRTTRLHSAAAYAISANYLEAFEFMLDMRVIPSLDVLGDQYMTWAVEMVDDIEIARWLVDRGVRVRPRHMYVLDNRGLVPWRSQDWHYFMFHSSEAGGINLDPEDDSDTVMDDDSDDNSDTSMDE</sequence>
<gene>
    <name evidence="2" type="ORF">Daesc_007507</name>
</gene>
<reference evidence="2 3" key="1">
    <citation type="journal article" date="2024" name="Front Chem Biol">
        <title>Unveiling the potential of Daldinia eschscholtzii MFLUCC 19-0629 through bioactivity and bioinformatics studies for enhanced sustainable agriculture production.</title>
        <authorList>
            <person name="Brooks S."/>
            <person name="Weaver J.A."/>
            <person name="Klomchit A."/>
            <person name="Alharthi S.A."/>
            <person name="Onlamun T."/>
            <person name="Nurani R."/>
            <person name="Vong T.K."/>
            <person name="Alberti F."/>
            <person name="Greco C."/>
        </authorList>
    </citation>
    <scope>NUCLEOTIDE SEQUENCE [LARGE SCALE GENOMIC DNA]</scope>
    <source>
        <strain evidence="2">MFLUCC 19-0629</strain>
    </source>
</reference>
<proteinExistence type="predicted"/>